<gene>
    <name evidence="3" type="ORF">FE782_02725</name>
</gene>
<dbReference type="OrthoDB" id="2539040at2"/>
<keyword evidence="2" id="KW-0732">Signal</keyword>
<name>A0A5R9GID9_9BACL</name>
<feature type="region of interest" description="Disordered" evidence="1">
    <location>
        <begin position="30"/>
        <end position="58"/>
    </location>
</feature>
<protein>
    <submittedName>
        <fullName evidence="3">Uncharacterized protein</fullName>
    </submittedName>
</protein>
<evidence type="ECO:0000256" key="1">
    <source>
        <dbReference type="SAM" id="MobiDB-lite"/>
    </source>
</evidence>
<evidence type="ECO:0000313" key="4">
    <source>
        <dbReference type="Proteomes" id="UP000309676"/>
    </source>
</evidence>
<dbReference type="RefSeq" id="WP_138192234.1">
    <property type="nucleotide sequence ID" value="NZ_VCIW01000001.1"/>
</dbReference>
<dbReference type="AlphaFoldDB" id="A0A5R9GID9"/>
<accession>A0A5R9GID9</accession>
<evidence type="ECO:0000313" key="3">
    <source>
        <dbReference type="EMBL" id="TLS54276.1"/>
    </source>
</evidence>
<feature type="compositionally biased region" description="Polar residues" evidence="1">
    <location>
        <begin position="32"/>
        <end position="45"/>
    </location>
</feature>
<feature type="signal peptide" evidence="2">
    <location>
        <begin position="1"/>
        <end position="22"/>
    </location>
</feature>
<dbReference type="Proteomes" id="UP000309676">
    <property type="component" value="Unassembled WGS sequence"/>
</dbReference>
<feature type="chain" id="PRO_5024419529" evidence="2">
    <location>
        <begin position="23"/>
        <end position="399"/>
    </location>
</feature>
<reference evidence="3 4" key="1">
    <citation type="submission" date="2019-05" db="EMBL/GenBank/DDBJ databases">
        <authorList>
            <person name="Narsing Rao M.P."/>
            <person name="Li W.J."/>
        </authorList>
    </citation>
    <scope>NUCLEOTIDE SEQUENCE [LARGE SCALE GENOMIC DNA]</scope>
    <source>
        <strain evidence="3 4">SYSU_K30003</strain>
    </source>
</reference>
<dbReference type="EMBL" id="VCIW01000001">
    <property type="protein sequence ID" value="TLS54276.1"/>
    <property type="molecule type" value="Genomic_DNA"/>
</dbReference>
<evidence type="ECO:0000256" key="2">
    <source>
        <dbReference type="SAM" id="SignalP"/>
    </source>
</evidence>
<proteinExistence type="predicted"/>
<keyword evidence="4" id="KW-1185">Reference proteome</keyword>
<organism evidence="3 4">
    <name type="scientific">Paenibacillus antri</name>
    <dbReference type="NCBI Taxonomy" id="2582848"/>
    <lineage>
        <taxon>Bacteria</taxon>
        <taxon>Bacillati</taxon>
        <taxon>Bacillota</taxon>
        <taxon>Bacilli</taxon>
        <taxon>Bacillales</taxon>
        <taxon>Paenibacillaceae</taxon>
        <taxon>Paenibacillus</taxon>
    </lineage>
</organism>
<comment type="caution">
    <text evidence="3">The sequence shown here is derived from an EMBL/GenBank/DDBJ whole genome shotgun (WGS) entry which is preliminary data.</text>
</comment>
<sequence length="399" mass="42643">MLLKRGLIFIGALAVALSAVMADRWEGEGETNAVTAGTSDTTVSETEVPPTQPAESLDRQELPLPEALTAVLNDERTPPDEVEERAKAFAAAHDVQQEPATVVREDLDADGVANEWVYVMFQDIKLAGTEESIRRAAYGGVIAYVGGNYELQGFEFPDESYGRAKLATIAELTGDGRPDLVWASFQVGAHTSLASYTVSSWADGALSAIDGTAEMPNASDIVAKDGRLSLFGGMIGSAGAGPWQREYTDEYVVADGALAHVDRTFAASPTSYHRLIDALWAEALGQTERAKRLLAEAIELDDASYAGYAFDAKDGVVEGGADPELEASFEAAVEQFARFRLALLARVESGESREDACAGAREAPGYDGTLLPSLNSPFGYMNPQWNEQSICAGIDELEL</sequence>